<comment type="catalytic activity">
    <reaction evidence="1 6">
        <text>The enzyme specifically hydrolyzes (1-&gt;4)-beta-D-galactosidic linkages in type I arabinogalactans.</text>
        <dbReference type="EC" id="3.2.1.89"/>
    </reaction>
</comment>
<keyword evidence="8" id="KW-1185">Reference proteome</keyword>
<evidence type="ECO:0000256" key="2">
    <source>
        <dbReference type="ARBA" id="ARBA00010687"/>
    </source>
</evidence>
<proteinExistence type="inferred from homology"/>
<accession>A0A840CSK1</accession>
<evidence type="ECO:0000256" key="6">
    <source>
        <dbReference type="RuleBase" id="RU361192"/>
    </source>
</evidence>
<dbReference type="PANTHER" id="PTHR34983">
    <property type="entry name" value="ARABINOGALACTAN ENDO-BETA-1,4-GALACTANASE A"/>
    <property type="match status" value="1"/>
</dbReference>
<comment type="similarity">
    <text evidence="2 6">Belongs to the glycosyl hydrolase 53 family.</text>
</comment>
<dbReference type="GO" id="GO:0045490">
    <property type="term" value="P:pectin catabolic process"/>
    <property type="evidence" value="ECO:0007669"/>
    <property type="project" value="TreeGrafter"/>
</dbReference>
<dbReference type="SUPFAM" id="SSF51445">
    <property type="entry name" value="(Trans)glycosidases"/>
    <property type="match status" value="1"/>
</dbReference>
<name>A0A840CSK1_9BACE</name>
<dbReference type="PANTHER" id="PTHR34983:SF1">
    <property type="entry name" value="ARABINOGALACTAN ENDO-BETA-1,4-GALACTANASE A"/>
    <property type="match status" value="1"/>
</dbReference>
<dbReference type="Pfam" id="PF07745">
    <property type="entry name" value="Glyco_hydro_53"/>
    <property type="match status" value="1"/>
</dbReference>
<dbReference type="Gene3D" id="3.20.20.80">
    <property type="entry name" value="Glycosidases"/>
    <property type="match status" value="1"/>
</dbReference>
<keyword evidence="6" id="KW-0732">Signal</keyword>
<gene>
    <name evidence="7" type="ORF">GGR06_000645</name>
</gene>
<dbReference type="InterPro" id="IPR017853">
    <property type="entry name" value="GH"/>
</dbReference>
<evidence type="ECO:0000256" key="4">
    <source>
        <dbReference type="ARBA" id="ARBA00022801"/>
    </source>
</evidence>
<protein>
    <recommendedName>
        <fullName evidence="3 6">Arabinogalactan endo-beta-1,4-galactanase</fullName>
        <ecNumber evidence="3 6">3.2.1.89</ecNumber>
    </recommendedName>
</protein>
<comment type="caution">
    <text evidence="7">The sequence shown here is derived from an EMBL/GenBank/DDBJ whole genome shotgun (WGS) entry which is preliminary data.</text>
</comment>
<keyword evidence="4 6" id="KW-0378">Hydrolase</keyword>
<dbReference type="InterPro" id="IPR011683">
    <property type="entry name" value="Glyco_hydro_53"/>
</dbReference>
<evidence type="ECO:0000313" key="7">
    <source>
        <dbReference type="EMBL" id="MBB4042880.1"/>
    </source>
</evidence>
<evidence type="ECO:0000256" key="3">
    <source>
        <dbReference type="ARBA" id="ARBA00012556"/>
    </source>
</evidence>
<dbReference type="PROSITE" id="PS51257">
    <property type="entry name" value="PROKAR_LIPOPROTEIN"/>
    <property type="match status" value="1"/>
</dbReference>
<feature type="signal peptide" evidence="6">
    <location>
        <begin position="1"/>
        <end position="24"/>
    </location>
</feature>
<organism evidence="7 8">
    <name type="scientific">Bacteroides reticulotermitis</name>
    <dbReference type="NCBI Taxonomy" id="1133319"/>
    <lineage>
        <taxon>Bacteria</taxon>
        <taxon>Pseudomonadati</taxon>
        <taxon>Bacteroidota</taxon>
        <taxon>Bacteroidia</taxon>
        <taxon>Bacteroidales</taxon>
        <taxon>Bacteroidaceae</taxon>
        <taxon>Bacteroides</taxon>
    </lineage>
</organism>
<dbReference type="EMBL" id="JACIER010000002">
    <property type="protein sequence ID" value="MBB4042880.1"/>
    <property type="molecule type" value="Genomic_DNA"/>
</dbReference>
<keyword evidence="5 6" id="KW-0326">Glycosidase</keyword>
<evidence type="ECO:0000313" key="8">
    <source>
        <dbReference type="Proteomes" id="UP000560658"/>
    </source>
</evidence>
<dbReference type="RefSeq" id="WP_183207748.1">
    <property type="nucleotide sequence ID" value="NZ_JACIER010000002.1"/>
</dbReference>
<evidence type="ECO:0000256" key="5">
    <source>
        <dbReference type="ARBA" id="ARBA00023295"/>
    </source>
</evidence>
<reference evidence="7" key="1">
    <citation type="submission" date="2020-08" db="EMBL/GenBank/DDBJ databases">
        <title>Genomic Encyclopedia of Type Strains, Phase IV (KMG-IV): sequencing the most valuable type-strain genomes for metagenomic binning, comparative biology and taxonomic classification.</title>
        <authorList>
            <person name="Goeker M."/>
        </authorList>
    </citation>
    <scope>NUCLEOTIDE SEQUENCE [LARGE SCALE GENOMIC DNA]</scope>
    <source>
        <strain evidence="7">DSM 105720</strain>
    </source>
</reference>
<evidence type="ECO:0000256" key="1">
    <source>
        <dbReference type="ARBA" id="ARBA00001695"/>
    </source>
</evidence>
<dbReference type="GO" id="GO:0031218">
    <property type="term" value="F:arabinogalactan endo-1,4-beta-galactosidase activity"/>
    <property type="evidence" value="ECO:0007669"/>
    <property type="project" value="UniProtKB-EC"/>
</dbReference>
<dbReference type="AlphaFoldDB" id="A0A840CSK1"/>
<dbReference type="Proteomes" id="UP000560658">
    <property type="component" value="Unassembled WGS sequence"/>
</dbReference>
<feature type="chain" id="PRO_5033110600" description="Arabinogalactan endo-beta-1,4-galactanase" evidence="6">
    <location>
        <begin position="25"/>
        <end position="363"/>
    </location>
</feature>
<dbReference type="GO" id="GO:0015926">
    <property type="term" value="F:glucosidase activity"/>
    <property type="evidence" value="ECO:0007669"/>
    <property type="project" value="InterPro"/>
</dbReference>
<sequence>MKRFKYMILTASALLCGAFFTACDDNDDKPVFPESPDKEYDMSGFVRGADVSWLTEMEKKSYKFYDAEGNSQECMSLLRDLGMNAIRLRVWVNPEQGWSAEEGFFNPEGWCNKEDVVTKAWRAHNLGYRIMIDFHYSDIWADPGRQEKPAAWADLSFEELQKAVADHTTDVLSAIKARGIDVEWVQVGNETRSGMLKPDGAASSGNTANFAKLVTSGYDAVKTIYPKAKVIVHIDQGNNPNRYIWLFDGLKADGGKWDVIGMSLYPNPDSEDWRQMNNDCIENMKNLIARYQTPVMMCELGINWNYTEAEDFFTDFMTKAKQVDQCLGVFSWEPQSYGGWKGYHKGLFDDSGKPTSAFNAFKR</sequence>
<dbReference type="EC" id="3.2.1.89" evidence="3 6"/>